<accession>A0A5C7F930</accession>
<dbReference type="PROSITE" id="PS51365">
    <property type="entry name" value="RENAL_DIPEPTIDASE_2"/>
    <property type="match status" value="1"/>
</dbReference>
<dbReference type="Pfam" id="PF01244">
    <property type="entry name" value="Peptidase_M19"/>
    <property type="match status" value="1"/>
</dbReference>
<gene>
    <name evidence="1" type="ORF">FTX54_008360</name>
</gene>
<keyword evidence="1" id="KW-0378">Hydrolase</keyword>
<dbReference type="Proteomes" id="UP000321816">
    <property type="component" value="Chromosome"/>
</dbReference>
<reference evidence="1 2" key="1">
    <citation type="submission" date="2024-01" db="EMBL/GenBank/DDBJ databases">
        <title>Complete Genome Sequence of Alkalicoccus halolimnae BZ-SZ-XJ29T, a Moderately Halophilic Bacterium Isolated from a Salt Lake.</title>
        <authorList>
            <person name="Zhao B."/>
        </authorList>
    </citation>
    <scope>NUCLEOTIDE SEQUENCE [LARGE SCALE GENOMIC DNA]</scope>
    <source>
        <strain evidence="1 2">BZ-SZ-XJ29</strain>
    </source>
</reference>
<dbReference type="GO" id="GO:0006508">
    <property type="term" value="P:proteolysis"/>
    <property type="evidence" value="ECO:0007669"/>
    <property type="project" value="InterPro"/>
</dbReference>
<dbReference type="InterPro" id="IPR000180">
    <property type="entry name" value="Dipep_AS"/>
</dbReference>
<dbReference type="PROSITE" id="PS00869">
    <property type="entry name" value="RENAL_DIPEPTIDASE_1"/>
    <property type="match status" value="1"/>
</dbReference>
<dbReference type="RefSeq" id="WP_147802149.1">
    <property type="nucleotide sequence ID" value="NZ_CP144914.1"/>
</dbReference>
<organism evidence="1 2">
    <name type="scientific">Alkalicoccus halolimnae</name>
    <dbReference type="NCBI Taxonomy" id="1667239"/>
    <lineage>
        <taxon>Bacteria</taxon>
        <taxon>Bacillati</taxon>
        <taxon>Bacillota</taxon>
        <taxon>Bacilli</taxon>
        <taxon>Bacillales</taxon>
        <taxon>Bacillaceae</taxon>
        <taxon>Alkalicoccus</taxon>
    </lineage>
</organism>
<keyword evidence="1" id="KW-0645">Protease</keyword>
<keyword evidence="1" id="KW-0224">Dipeptidase</keyword>
<dbReference type="Gene3D" id="3.20.20.140">
    <property type="entry name" value="Metal-dependent hydrolases"/>
    <property type="match status" value="1"/>
</dbReference>
<dbReference type="EC" id="3.4.13.19" evidence="1"/>
<evidence type="ECO:0000313" key="2">
    <source>
        <dbReference type="Proteomes" id="UP000321816"/>
    </source>
</evidence>
<dbReference type="InterPro" id="IPR032466">
    <property type="entry name" value="Metal_Hydrolase"/>
</dbReference>
<dbReference type="InterPro" id="IPR008257">
    <property type="entry name" value="Pept_M19"/>
</dbReference>
<protein>
    <submittedName>
        <fullName evidence="1">Dipeptidase</fullName>
        <ecNumber evidence="1">3.4.13.19</ecNumber>
    </submittedName>
</protein>
<dbReference type="KEGG" id="ahal:FTX54_008360"/>
<evidence type="ECO:0000313" key="1">
    <source>
        <dbReference type="EMBL" id="WWD81537.1"/>
    </source>
</evidence>
<dbReference type="PANTHER" id="PTHR10443:SF12">
    <property type="entry name" value="DIPEPTIDASE"/>
    <property type="match status" value="1"/>
</dbReference>
<dbReference type="OrthoDB" id="9804920at2"/>
<sequence>MNIIDLHCDALLKLQENRERSFSDSPDLNVNAAKMKTGQVKVQFFAVFIEPRISSEDKFTAALDQIDLFYEKILAPHPHIKHIKNWKQIEELQPDEIGAVLTLEGAEAFHDDLGKLRTFYRLGVRSIGLTWNNANLCADGIGEKRGAGLSSFGEEVVKLNNSHHVLTDLSHLSVQAYWDVIDLAGYPIATHSNAKRICGHRRNLDDDQLRALFQKEGLLGIVYNPPFIKNEKGPSSIEDLLVHIEHMLLLGGENHIALGSDFDGIETFVEELSDASLHQNLIHELENRYGQETAFKISSGNAEQYFRTCSERIDK</sequence>
<dbReference type="EMBL" id="CP144914">
    <property type="protein sequence ID" value="WWD81537.1"/>
    <property type="molecule type" value="Genomic_DNA"/>
</dbReference>
<name>A0A5C7F930_9BACI</name>
<dbReference type="SUPFAM" id="SSF51556">
    <property type="entry name" value="Metallo-dependent hydrolases"/>
    <property type="match status" value="1"/>
</dbReference>
<dbReference type="CDD" id="cd01301">
    <property type="entry name" value="rDP_like"/>
    <property type="match status" value="1"/>
</dbReference>
<proteinExistence type="predicted"/>
<keyword evidence="2" id="KW-1185">Reference proteome</keyword>
<dbReference type="AlphaFoldDB" id="A0A5C7F930"/>
<dbReference type="GO" id="GO:0070573">
    <property type="term" value="F:metallodipeptidase activity"/>
    <property type="evidence" value="ECO:0007669"/>
    <property type="project" value="InterPro"/>
</dbReference>
<dbReference type="PANTHER" id="PTHR10443">
    <property type="entry name" value="MICROSOMAL DIPEPTIDASE"/>
    <property type="match status" value="1"/>
</dbReference>